<dbReference type="AlphaFoldDB" id="A0A1Y0B0F8"/>
<proteinExistence type="predicted"/>
<sequence length="70" mass="8354">MDQLILFLDLVRKIDKKINISRFLEGYSRFNIFNYNIEFDVSNCLFIFFECFLSYIISSTISVISYFALT</sequence>
<evidence type="ECO:0000313" key="2">
    <source>
        <dbReference type="EMBL" id="ART30864.1"/>
    </source>
</evidence>
<dbReference type="EMBL" id="KY774314">
    <property type="protein sequence ID" value="ART30864.1"/>
    <property type="molecule type" value="Genomic_DNA"/>
</dbReference>
<organism evidence="2">
    <name type="scientific">Utricularia reniformis</name>
    <dbReference type="NCBI Taxonomy" id="192314"/>
    <lineage>
        <taxon>Eukaryota</taxon>
        <taxon>Viridiplantae</taxon>
        <taxon>Streptophyta</taxon>
        <taxon>Embryophyta</taxon>
        <taxon>Tracheophyta</taxon>
        <taxon>Spermatophyta</taxon>
        <taxon>Magnoliopsida</taxon>
        <taxon>eudicotyledons</taxon>
        <taxon>Gunneridae</taxon>
        <taxon>Pentapetalae</taxon>
        <taxon>asterids</taxon>
        <taxon>lamiids</taxon>
        <taxon>Lamiales</taxon>
        <taxon>Lentibulariaceae</taxon>
        <taxon>Utricularia</taxon>
    </lineage>
</organism>
<accession>A0A1Y0B0F8</accession>
<feature type="transmembrane region" description="Helical" evidence="1">
    <location>
        <begin position="45"/>
        <end position="69"/>
    </location>
</feature>
<gene>
    <name evidence="2" type="ORF">AEK19_MT0609</name>
</gene>
<protein>
    <submittedName>
        <fullName evidence="2">Uncharacterized protein</fullName>
    </submittedName>
</protein>
<keyword evidence="1" id="KW-0812">Transmembrane</keyword>
<keyword evidence="1" id="KW-1133">Transmembrane helix</keyword>
<geneLocation type="mitochondrion" evidence="2"/>
<name>A0A1Y0B0F8_9LAMI</name>
<reference evidence="2" key="1">
    <citation type="submission" date="2017-03" db="EMBL/GenBank/DDBJ databases">
        <title>The mitochondrial genome of the carnivorous plant Utricularia reniformis (Lentibulariaceae): structure, comparative analysis and evolutionary landmarks.</title>
        <authorList>
            <person name="Silva S.R."/>
            <person name="Alvarenga D.O."/>
            <person name="Michael T.P."/>
            <person name="Miranda V.F.O."/>
            <person name="Varani A.M."/>
        </authorList>
    </citation>
    <scope>NUCLEOTIDE SEQUENCE</scope>
</reference>
<keyword evidence="2" id="KW-0496">Mitochondrion</keyword>
<evidence type="ECO:0000256" key="1">
    <source>
        <dbReference type="SAM" id="Phobius"/>
    </source>
</evidence>
<keyword evidence="1" id="KW-0472">Membrane</keyword>